<accession>A0A6M4JK07</accession>
<organism evidence="1">
    <name type="scientific">Bacillus subtilis (strain 168)</name>
    <dbReference type="NCBI Taxonomy" id="224308"/>
    <lineage>
        <taxon>Bacteria</taxon>
        <taxon>Bacillati</taxon>
        <taxon>Bacillota</taxon>
        <taxon>Bacilli</taxon>
        <taxon>Bacillales</taxon>
        <taxon>Bacillaceae</taxon>
        <taxon>Bacillus</taxon>
    </lineage>
</organism>
<dbReference type="OrthoDB" id="2894093at2"/>
<protein>
    <submittedName>
        <fullName evidence="1">Uncharacterized protein</fullName>
    </submittedName>
</protein>
<dbReference type="RefSeq" id="WP_004399458.1">
    <property type="nucleotide sequence ID" value="NC_000964.3"/>
</dbReference>
<evidence type="ECO:0000313" key="1">
    <source>
        <dbReference type="EMBL" id="QJP88747.1"/>
    </source>
</evidence>
<dbReference type="EMBL" id="CP052842">
    <property type="protein sequence ID" value="QJP88747.1"/>
    <property type="molecule type" value="Genomic_DNA"/>
</dbReference>
<sequence length="59" mass="6779">MNMFVIAAKSEGKYLYGYHPHIYSNLKQAENALKTMRKNGKLTERDKVYGLDGLMLVDL</sequence>
<dbReference type="SMR" id="A0A6M4JK07"/>
<reference evidence="1" key="1">
    <citation type="submission" date="2020-04" db="EMBL/GenBank/DDBJ databases">
        <title>Phage recombination drives evolution of spore-forming Bacilli.</title>
        <authorList>
            <person name="Dragos A."/>
            <person name="Kovacs A.T."/>
        </authorList>
    </citation>
    <scope>NUCLEOTIDE SEQUENCE</scope>
    <source>
        <strain evidence="1">168</strain>
    </source>
</reference>
<name>A0A6M4JK07_BACSU</name>
<gene>
    <name evidence="1" type="ORF">HIR78_12270</name>
</gene>
<proteinExistence type="predicted"/>
<dbReference type="KEGG" id="bsu:BSU20180"/>
<dbReference type="AlphaFoldDB" id="A0A6M4JK07"/>